<dbReference type="NCBIfam" id="TIGR01901">
    <property type="entry name" value="adhes_NPXG"/>
    <property type="match status" value="1"/>
</dbReference>
<dbReference type="NCBIfam" id="TIGR01731">
    <property type="entry name" value="fil_hemag_20aa"/>
    <property type="match status" value="15"/>
</dbReference>
<organism evidence="3 4">
    <name type="scientific">Paraburkholderia piptadeniae</name>
    <dbReference type="NCBI Taxonomy" id="1701573"/>
    <lineage>
        <taxon>Bacteria</taxon>
        <taxon>Pseudomonadati</taxon>
        <taxon>Pseudomonadota</taxon>
        <taxon>Betaproteobacteria</taxon>
        <taxon>Burkholderiales</taxon>
        <taxon>Burkholderiaceae</taxon>
        <taxon>Paraburkholderia</taxon>
    </lineage>
</organism>
<feature type="region of interest" description="Disordered" evidence="1">
    <location>
        <begin position="2347"/>
        <end position="2366"/>
    </location>
</feature>
<dbReference type="InterPro" id="IPR025157">
    <property type="entry name" value="Hemagglutinin_rpt"/>
</dbReference>
<dbReference type="InterPro" id="IPR008619">
    <property type="entry name" value="Filamentous_hemagglutn_rpt"/>
</dbReference>
<dbReference type="Pfam" id="PF05594">
    <property type="entry name" value="Fil_haemagg"/>
    <property type="match status" value="8"/>
</dbReference>
<evidence type="ECO:0000313" key="3">
    <source>
        <dbReference type="EMBL" id="SIT45089.1"/>
    </source>
</evidence>
<feature type="compositionally biased region" description="Polar residues" evidence="1">
    <location>
        <begin position="1451"/>
        <end position="1466"/>
    </location>
</feature>
<feature type="domain" description="Filamentous haemagglutinin FhaB/tRNA nuclease CdiA-like TPS" evidence="2">
    <location>
        <begin position="66"/>
        <end position="187"/>
    </location>
</feature>
<dbReference type="InterPro" id="IPR008638">
    <property type="entry name" value="FhaB/CdiA-like_TPS"/>
</dbReference>
<dbReference type="GO" id="GO:0003824">
    <property type="term" value="F:catalytic activity"/>
    <property type="evidence" value="ECO:0007669"/>
    <property type="project" value="UniProtKB-ARBA"/>
</dbReference>
<dbReference type="SUPFAM" id="SSF51126">
    <property type="entry name" value="Pectin lyase-like"/>
    <property type="match status" value="1"/>
</dbReference>
<dbReference type="Pfam" id="PF13332">
    <property type="entry name" value="Fil_haemagg_2"/>
    <property type="match status" value="4"/>
</dbReference>
<comment type="caution">
    <text evidence="3">The sequence shown here is derived from an EMBL/GenBank/DDBJ whole genome shotgun (WGS) entry which is preliminary data.</text>
</comment>
<feature type="region of interest" description="Disordered" evidence="1">
    <location>
        <begin position="1"/>
        <end position="25"/>
    </location>
</feature>
<dbReference type="SMART" id="SM00912">
    <property type="entry name" value="Haemagg_act"/>
    <property type="match status" value="1"/>
</dbReference>
<dbReference type="InterPro" id="IPR011050">
    <property type="entry name" value="Pectin_lyase_fold/virulence"/>
</dbReference>
<feature type="region of interest" description="Disordered" evidence="1">
    <location>
        <begin position="1440"/>
        <end position="1469"/>
    </location>
</feature>
<reference evidence="3" key="1">
    <citation type="submission" date="2016-12" db="EMBL/GenBank/DDBJ databases">
        <authorList>
            <person name="Moulin L."/>
        </authorList>
    </citation>
    <scope>NUCLEOTIDE SEQUENCE [LARGE SCALE GENOMIC DNA]</scope>
    <source>
        <strain evidence="3">STM 7183</strain>
    </source>
</reference>
<dbReference type="EMBL" id="CYGY02000046">
    <property type="protein sequence ID" value="SIT45089.1"/>
    <property type="molecule type" value="Genomic_DNA"/>
</dbReference>
<dbReference type="InterPro" id="IPR010069">
    <property type="entry name" value="CdiA_FHA1_rpt"/>
</dbReference>
<dbReference type="Pfam" id="PF05860">
    <property type="entry name" value="TPS"/>
    <property type="match status" value="1"/>
</dbReference>
<protein>
    <submittedName>
        <fullName evidence="3">Filamentous haemagglutinin family outer membrane protein</fullName>
    </submittedName>
</protein>
<evidence type="ECO:0000256" key="1">
    <source>
        <dbReference type="SAM" id="MobiDB-lite"/>
    </source>
</evidence>
<accession>A0A1N7SDN3</accession>
<proteinExistence type="predicted"/>
<feature type="compositionally biased region" description="Gly residues" evidence="1">
    <location>
        <begin position="2354"/>
        <end position="2366"/>
    </location>
</feature>
<name>A0A1N7SDN3_9BURK</name>
<evidence type="ECO:0000313" key="4">
    <source>
        <dbReference type="Proteomes" id="UP000195569"/>
    </source>
</evidence>
<gene>
    <name evidence="3" type="ORF">BN2476_460029</name>
</gene>
<dbReference type="Proteomes" id="UP000195569">
    <property type="component" value="Unassembled WGS sequence"/>
</dbReference>
<sequence length="2954" mass="293869">MLVAVEETATATGKSGETRAGRASGVQATGLSLRSLVALLMAVAPLLAFAQIVPGGAHSPGVITTQNGIPQVNINKPSGSGVSMNTYNQFDVSNRGAILNNSPTITNTQLAGYVNGNPNYGPNDSARVIVNQVNSNSPSQLRGYLEVAGHSAEVIVANPNGLLLDGAGFINTSRATLTTGTPNFAPDCSVSGFNVTQGNITVQGAGFNASNVDQVDLLARAVQVNAAIYAKNLNVITGANSIDHDTLNATPIAGNGPAPGVSIDVSNLGGMYANRIWLVGTENGVGVSNRGVLAAQAGDLTLTTQGKLVFAGQTNASGNITASARDGIDNSGTTYAQQNVSANTSGALTNSGTLAAQQNTTVSAGSVASTGTLGAGVNSDGTIASAGDLSVSSRGAVTASGRNEGGGNTTIRGTSVSLAGSNTSANGALVLTASGGDLNLAVATTTAGGTLNANAAGTLTNDTAKLSSGAAMQVSAANVSNAAGQMVSGSTLALNTAGALGNAQGVIQSAGGATINAGSLDDTAGRIVSLNGDGMNVTTTGALVNGVGGTIGTNGELNVNAGTLANQGQVSAAGDATVRAQSIDNHAGGMTAGGALNVSSGGALNNVGGVISGSATAVSGSSIDNTTGHIEGDTVNVATPGDLVNRGGNITQYGTAGQTVSAGGALDNTGGTIASNATNLTVSTNGLANDNGAIQHAGTGALNVSSTGAMSNASGQIVTNGALNATAASLNNTSGTMSAQQTAQVIAASGIVNRSGVVYGGNGLTVTTQGDIDNTDGSMQTAGELSVSGHMVSNVHGTMAANGAHGAVDVSAASLDNSAGKLTNAGDGATTVSSLSSVFNNGGTLGGNGDVTLSGSDLENVGGVVVAGGAANLNTLRVTNVNGTLYGGTALNLNQPNAVVNNNNGAILGGQDVSVNVGTLLNPGGSIRANRDVTVSGAVTGSGEMIAGRNLSLAVNGDYTNDAANNLHADGDMSVSATGTFTNTGVLAANGALTATGANVVNTTTGDINSSNTTVNAAGTLNNDGRIEGDTVTTNSTAFNNTGAVIGNDVTVNATDVQNTGAAAVIAGANSVRIYAQNSVMNADGALIYSARNLEIGKDGTRDSSGMLANQTGTLTNSAATIEADGDIDIAANTVNNLRTGVQTQAGTPQDAGSTTLTVWTAGLPIDSMGVYYSQLHPEWRWSDGGGLGYGVVGHLMHPITVTVPKDQVTNLDTTAQTFSLTTPITDTYGDPISFAGQPQTPPQTRTITNNPKQWYNSLTDNGDGTYSIVFWPDFDPNKNIRPDQVQTRNGLNNDGTHDYAEISRTTSTMTTTDRLVSAGNAATIQAQGAIRINANNGSINNQSSTMAAGGDLVRRANGGSVNDTGTVLQQTVEQDTSSIFYWHQKTGGSNFTTPPISDGITQSTTTVDALPAIATSNQNVQTDAQTIAINSVNRQGQTVAGSGVTGGSADGTQTGTISGQSSRPQTVGGATGGIPNLKLPTSGLYSYNTAPGATYLVATDPRFTQYTNFISSDYMLGQLGLNPMEVEKRLGDGLYEETLIRNQVTQLTGRTFLAGFTDNLDEYTALMNSGVAYAKAFGLEPGIALTPAQMSQLTTDMVWLVSQDVTLPDGSHQTVLVPQVYLAQSGTVDLTHSGALVAGNAINLNASGDVNNSGHVSSNLATTVIGNNITNSGIIGSAGTTAVAAVQDVRNTSGRIGGGDVIVQAGRDVINETQTTQASKTYSAGKLTGSVTSTGVDAIGTISATNSATVIAGRDVELNGALVQAGGNAAVAAGRNINAGTTTLTTTNDLTSHDDQFGYHDSVKQNLGSAIVAGGSVTTVSGRDTTLTDATVRSGGDTAMIAGGNLTVTAAKDTYTHSEKSLADSTSQYTSSSYDEAVQGSNVSAGGNITLAAGQNGGGNLAVLGSTVATDANGGGVRLVSTGDVTIGSVSETHDAQRWSHDEHSGFMSKDTTTDAASSHQVIANGSTVSGDTVTGAAGHDMTISGSTVAATNDVTLAAANNLTVNTTQDTSESSHFHQDVKTGLGSSGGVGISYGKVDQKDTTHDSSVTNNASLIGSTDGSVHLSAGADLHVTGSDLIAAQNVTGTGANVTIDAARDTAHHDETQEVSKSGFTLAVKAPVLEALSNTIDQAHAAGHSQEDRAAALHGIAAASGAYDSAVTGAAAMNQLASGKTPDAKIELSYGSSHSTNTFSEDSTTNRGSNVTAGGTAAFVATGDGQAGSGNVTVAGSDVNANDAILAAKNQVNLVNTADTDSTRSTNQSSSASVGVSYGTQGFGVDASASKAHGNANSDAAMQNNTHVNGAQSVTIVSGGDTNIIGANVNGKEVTADVGGNLNVASVQDTMTSSAHQQSAGGGFSVSQGGGSASFSAQNGNASGSYAGVNEQAGIHAGLGGFDINVKGNTDLKGATIASDADASKNTLTTGTLTWSDVENHSEYSAHNAGISAGAGVGDGGNNYATHGPTSGKNTGGALPVFANDSGRESATTRSGISAGTVNVTDGAHQTQDIASLNRDTSATNGTVAKTPDLNNVLANQSDLMDATTAAGEAVARRIGDIADSQQKAAQAQADAAKRAGDMDAYNKYQAEADSWGEGGSNRIALHVAGGALTGGLSGMSAIGGAVGAGVAAKMAGQLDELAHTFSNGQDIDPGLAAGNLATNIVAGTVGGLVGGGAGAVTAANVDRYNRQLRPQEKTLAKQIADKSGGKYTQDQVEDQLRIMGMCSNGTCQSGAPDTLIGQEPTDSGAKWAYAGTTSDGKPIRTQLTVAVDPQLQSFIMASYNTVAPGNAPSAMTYIPSPIQQKTGPQGTTMNTAGSICPKGDCGVANSTVGAPSRQQIADAAGFGAAQADRVSAMATALAASGTPIPYVSVPAESVAIGASATSWLLNGVQQIATPDVGSYSISNAISQVTGAMMSAYPLAAPIINEFGSITSNSGAAQSAQDWVNAVWAKVAKKFH</sequence>
<dbReference type="InterPro" id="IPR012334">
    <property type="entry name" value="Pectin_lyas_fold"/>
</dbReference>
<dbReference type="Gene3D" id="2.160.20.10">
    <property type="entry name" value="Single-stranded right-handed beta-helix, Pectin lyase-like"/>
    <property type="match status" value="1"/>
</dbReference>
<evidence type="ECO:0000259" key="2">
    <source>
        <dbReference type="SMART" id="SM00912"/>
    </source>
</evidence>
<feature type="region of interest" description="Disordered" evidence="1">
    <location>
        <begin position="1934"/>
        <end position="1953"/>
    </location>
</feature>
<feature type="compositionally biased region" description="Basic and acidic residues" evidence="1">
    <location>
        <begin position="1934"/>
        <end position="1946"/>
    </location>
</feature>
<keyword evidence="4" id="KW-1185">Reference proteome</keyword>